<evidence type="ECO:0000256" key="1">
    <source>
        <dbReference type="SAM" id="MobiDB-lite"/>
    </source>
</evidence>
<accession>A0A931DCA1</accession>
<keyword evidence="4" id="KW-1185">Reference proteome</keyword>
<name>A0A931DCA1_9ACTN</name>
<dbReference type="Proteomes" id="UP000614047">
    <property type="component" value="Unassembled WGS sequence"/>
</dbReference>
<dbReference type="EMBL" id="JADOUA010000001">
    <property type="protein sequence ID" value="MBG6085948.1"/>
    <property type="molecule type" value="Genomic_DNA"/>
</dbReference>
<evidence type="ECO:0000313" key="4">
    <source>
        <dbReference type="Proteomes" id="UP000614047"/>
    </source>
</evidence>
<gene>
    <name evidence="3" type="ORF">IW256_000061</name>
</gene>
<feature type="region of interest" description="Disordered" evidence="1">
    <location>
        <begin position="1"/>
        <end position="27"/>
    </location>
</feature>
<dbReference type="RefSeq" id="WP_197009013.1">
    <property type="nucleotide sequence ID" value="NZ_BAABES010000014.1"/>
</dbReference>
<dbReference type="Gene3D" id="1.25.40.10">
    <property type="entry name" value="Tetratricopeptide repeat domain"/>
    <property type="match status" value="1"/>
</dbReference>
<dbReference type="SUPFAM" id="SSF48452">
    <property type="entry name" value="TPR-like"/>
    <property type="match status" value="2"/>
</dbReference>
<dbReference type="InterPro" id="IPR010982">
    <property type="entry name" value="Lambda_DNA-bd_dom_sf"/>
</dbReference>
<protein>
    <submittedName>
        <fullName evidence="3">Transcriptional regulator with XRE-family HTH domain</fullName>
    </submittedName>
</protein>
<dbReference type="InterPro" id="IPR001387">
    <property type="entry name" value="Cro/C1-type_HTH"/>
</dbReference>
<proteinExistence type="predicted"/>
<organism evidence="3 4">
    <name type="scientific">Actinomadura viridis</name>
    <dbReference type="NCBI Taxonomy" id="58110"/>
    <lineage>
        <taxon>Bacteria</taxon>
        <taxon>Bacillati</taxon>
        <taxon>Actinomycetota</taxon>
        <taxon>Actinomycetes</taxon>
        <taxon>Streptosporangiales</taxon>
        <taxon>Thermomonosporaceae</taxon>
        <taxon>Actinomadura</taxon>
    </lineage>
</organism>
<dbReference type="InterPro" id="IPR011990">
    <property type="entry name" value="TPR-like_helical_dom_sf"/>
</dbReference>
<feature type="domain" description="HTH cro/C1-type" evidence="2">
    <location>
        <begin position="32"/>
        <end position="85"/>
    </location>
</feature>
<dbReference type="Gene3D" id="1.10.260.40">
    <property type="entry name" value="lambda repressor-like DNA-binding domains"/>
    <property type="match status" value="1"/>
</dbReference>
<reference evidence="3" key="1">
    <citation type="submission" date="2020-11" db="EMBL/GenBank/DDBJ databases">
        <title>Sequencing the genomes of 1000 actinobacteria strains.</title>
        <authorList>
            <person name="Klenk H.-P."/>
        </authorList>
    </citation>
    <scope>NUCLEOTIDE SEQUENCE</scope>
    <source>
        <strain evidence="3">DSM 43175</strain>
    </source>
</reference>
<dbReference type="AlphaFoldDB" id="A0A931DCA1"/>
<dbReference type="SMART" id="SM00530">
    <property type="entry name" value="HTH_XRE"/>
    <property type="match status" value="1"/>
</dbReference>
<comment type="caution">
    <text evidence="3">The sequence shown here is derived from an EMBL/GenBank/DDBJ whole genome shotgun (WGS) entry which is preliminary data.</text>
</comment>
<dbReference type="CDD" id="cd00093">
    <property type="entry name" value="HTH_XRE"/>
    <property type="match status" value="1"/>
</dbReference>
<dbReference type="GO" id="GO:0003677">
    <property type="term" value="F:DNA binding"/>
    <property type="evidence" value="ECO:0007669"/>
    <property type="project" value="InterPro"/>
</dbReference>
<dbReference type="SUPFAM" id="SSF47413">
    <property type="entry name" value="lambda repressor-like DNA-binding domains"/>
    <property type="match status" value="1"/>
</dbReference>
<dbReference type="Pfam" id="PF01381">
    <property type="entry name" value="HTH_3"/>
    <property type="match status" value="1"/>
</dbReference>
<evidence type="ECO:0000259" key="2">
    <source>
        <dbReference type="PROSITE" id="PS50943"/>
    </source>
</evidence>
<sequence>MTAANAAGGEGPRHSRRSGGLKVSQPDFGRRVHLRRRELGLSQRQLADGVVTPSYISLLESGVRIPTLDVIVHLARVLDVPVEELTGLPVEELTGRSSPPAPAGEKLDRSLLITRALTRSALDATDFAEARALFERTYRDARRSGDHERAVEIGLDLHGVLLAQRDHLERTALLRELLELTPARESTELCVILLTDLASAERDAGRLGEARDAARGAVDRIAGTALEGTAEHARLLGVLISVLSELGRLEEVEPRVEELLSIADRLARPSVLGRSHWVVSIVSAQLGRHEEAREHLVVARRHLASSEIPLHDWVHFCRSAAHVLMDAGADLAEVREWLESADRTARLLNLPGEESKMAALKARYARRAGDLEEAARLYTEALGEDSAVTGLDLVNIKIDYAETLRLLGRGHEAAALLRDTADLCEKNGAYQVAVRVWRQIDRLHSELA</sequence>
<dbReference type="PROSITE" id="PS50943">
    <property type="entry name" value="HTH_CROC1"/>
    <property type="match status" value="1"/>
</dbReference>
<evidence type="ECO:0000313" key="3">
    <source>
        <dbReference type="EMBL" id="MBG6085948.1"/>
    </source>
</evidence>